<proteinExistence type="inferred from homology"/>
<evidence type="ECO:0000256" key="7">
    <source>
        <dbReference type="RuleBase" id="RU363032"/>
    </source>
</evidence>
<evidence type="ECO:0000256" key="6">
    <source>
        <dbReference type="ARBA" id="ARBA00023136"/>
    </source>
</evidence>
<dbReference type="Pfam" id="PF00528">
    <property type="entry name" value="BPD_transp_1"/>
    <property type="match status" value="2"/>
</dbReference>
<dbReference type="PANTHER" id="PTHR43163">
    <property type="entry name" value="DIPEPTIDE TRANSPORT SYSTEM PERMEASE PROTEIN DPPB-RELATED"/>
    <property type="match status" value="1"/>
</dbReference>
<dbReference type="OrthoDB" id="9803623at2"/>
<evidence type="ECO:0000256" key="1">
    <source>
        <dbReference type="ARBA" id="ARBA00004651"/>
    </source>
</evidence>
<dbReference type="EMBL" id="AHJE01000114">
    <property type="protein sequence ID" value="EHP38627.1"/>
    <property type="molecule type" value="Genomic_DNA"/>
</dbReference>
<feature type="transmembrane region" description="Helical" evidence="7">
    <location>
        <begin position="308"/>
        <end position="328"/>
    </location>
</feature>
<dbReference type="GO" id="GO:0055085">
    <property type="term" value="P:transmembrane transport"/>
    <property type="evidence" value="ECO:0007669"/>
    <property type="project" value="InterPro"/>
</dbReference>
<evidence type="ECO:0000259" key="8">
    <source>
        <dbReference type="PROSITE" id="PS50928"/>
    </source>
</evidence>
<dbReference type="Proteomes" id="UP000005808">
    <property type="component" value="Unassembled WGS sequence"/>
</dbReference>
<feature type="domain" description="ABC transmembrane type-1" evidence="8">
    <location>
        <begin position="94"/>
        <end position="325"/>
    </location>
</feature>
<evidence type="ECO:0000256" key="2">
    <source>
        <dbReference type="ARBA" id="ARBA00022448"/>
    </source>
</evidence>
<comment type="similarity">
    <text evidence="7">Belongs to the binding-protein-dependent transport system permease family.</text>
</comment>
<feature type="transmembrane region" description="Helical" evidence="7">
    <location>
        <begin position="185"/>
        <end position="204"/>
    </location>
</feature>
<dbReference type="CDD" id="cd06261">
    <property type="entry name" value="TM_PBP2"/>
    <property type="match status" value="2"/>
</dbReference>
<feature type="transmembrane region" description="Helical" evidence="7">
    <location>
        <begin position="547"/>
        <end position="568"/>
    </location>
</feature>
<feature type="domain" description="ABC transmembrane type-1" evidence="8">
    <location>
        <begin position="378"/>
        <end position="568"/>
    </location>
</feature>
<dbReference type="InterPro" id="IPR035906">
    <property type="entry name" value="MetI-like_sf"/>
</dbReference>
<evidence type="ECO:0000256" key="4">
    <source>
        <dbReference type="ARBA" id="ARBA00022692"/>
    </source>
</evidence>
<keyword evidence="3" id="KW-1003">Cell membrane</keyword>
<name>H1SFQ5_9BURK</name>
<evidence type="ECO:0000256" key="5">
    <source>
        <dbReference type="ARBA" id="ARBA00022989"/>
    </source>
</evidence>
<keyword evidence="6 7" id="KW-0472">Membrane</keyword>
<dbReference type="InterPro" id="IPR045621">
    <property type="entry name" value="BPD_transp_1_N"/>
</dbReference>
<feature type="transmembrane region" description="Helical" evidence="7">
    <location>
        <begin position="380"/>
        <end position="405"/>
    </location>
</feature>
<dbReference type="InterPro" id="IPR000515">
    <property type="entry name" value="MetI-like"/>
</dbReference>
<keyword evidence="2 7" id="KW-0813">Transport</keyword>
<dbReference type="PROSITE" id="PS50928">
    <property type="entry name" value="ABC_TM1"/>
    <property type="match status" value="2"/>
</dbReference>
<comment type="caution">
    <text evidence="9">The sequence shown here is derived from an EMBL/GenBank/DDBJ whole genome shotgun (WGS) entry which is preliminary data.</text>
</comment>
<dbReference type="PANTHER" id="PTHR43163:SF2">
    <property type="entry name" value="ABC TRANSPORTER PERMEASE PROTEIN"/>
    <property type="match status" value="1"/>
</dbReference>
<feature type="transmembrane region" description="Helical" evidence="7">
    <location>
        <begin position="12"/>
        <end position="31"/>
    </location>
</feature>
<keyword evidence="5 7" id="KW-1133">Transmembrane helix</keyword>
<protein>
    <submittedName>
        <fullName evidence="9">Binding-protein dependent transport system inner membrane protein</fullName>
    </submittedName>
</protein>
<dbReference type="Pfam" id="PF19300">
    <property type="entry name" value="BPD_transp_1_N"/>
    <property type="match status" value="1"/>
</dbReference>
<dbReference type="GO" id="GO:0005886">
    <property type="term" value="C:plasma membrane"/>
    <property type="evidence" value="ECO:0007669"/>
    <property type="project" value="UniProtKB-SubCell"/>
</dbReference>
<dbReference type="PATRIC" id="fig|1127483.3.peg.7174"/>
<keyword evidence="4 7" id="KW-0812">Transmembrane</keyword>
<dbReference type="AlphaFoldDB" id="H1SFQ5"/>
<gene>
    <name evidence="9" type="ORF">OR16_35922</name>
</gene>
<sequence>MLETLIKRLLQSLVVLFIMSVITFCAVNLIGDPVHLLVSPTATEQEIAEARHTLGLDLPMQTQYLRFLQGALHGDLGNSFIFNRPAIGLILSRVPATLELAVTALLFSLLLGIPMGIFAGLKPESRWARALMAASLGGVIMPTFWVGMIGILVFSVNLGWLPSGGRGPVSTVLGMPLSVTSWEGIRFLILPALTLSLFKISLVARLTEAGTREVAGQEYIKFARAKGVGGARLVLRHVAPNVLIPIITVVGLEFGHLIAFSVVTESVFSWPGSAAPSLASPSSPSSAASPKPAARPGLLARFVHNRGAALALGLLALLLLIALLAPFISPQNPYDLATVSVIDSELPPGSSGYEGQAHYWLGTDGAGRDLLSAIFYGIRISVGVGVVSALVALLVGASVGLAAAYCGGLVDAAIMRLVDLQLSLPAILVALILLAVLGQGVDKTLLALVIVQWAYFARTVRGAAQVERRKDYVEAAMGQGLPAYRLMFRHILPNCMAPLVVTATLQIAHAITLEATMSFLGIGLPRTEPSLGMLIANGFEYMLSNKYWISIFPGLALVLLVGSINLVGDRLRRVLNPRLEA</sequence>
<evidence type="ECO:0000313" key="9">
    <source>
        <dbReference type="EMBL" id="EHP38627.1"/>
    </source>
</evidence>
<evidence type="ECO:0000256" key="3">
    <source>
        <dbReference type="ARBA" id="ARBA00022475"/>
    </source>
</evidence>
<feature type="transmembrane region" description="Helical" evidence="7">
    <location>
        <begin position="100"/>
        <end position="121"/>
    </location>
</feature>
<dbReference type="Gene3D" id="1.10.3720.10">
    <property type="entry name" value="MetI-like"/>
    <property type="match status" value="2"/>
</dbReference>
<feature type="transmembrane region" description="Helical" evidence="7">
    <location>
        <begin position="417"/>
        <end position="438"/>
    </location>
</feature>
<reference evidence="9 10" key="1">
    <citation type="journal article" date="2012" name="J. Bacteriol.">
        <title>De Novo Genome Project of Cupriavidus basilensis OR16.</title>
        <authorList>
            <person name="Cserhati M."/>
            <person name="Kriszt B."/>
            <person name="Szoboszlay S."/>
            <person name="Toth A."/>
            <person name="Szabo I."/>
            <person name="Tancsics A."/>
            <person name="Nagy I."/>
            <person name="Horvath B."/>
            <person name="Nagy I."/>
            <person name="Kukolya J."/>
        </authorList>
    </citation>
    <scope>NUCLEOTIDE SEQUENCE [LARGE SCALE GENOMIC DNA]</scope>
    <source>
        <strain evidence="9 10">OR16</strain>
    </source>
</reference>
<organism evidence="9 10">
    <name type="scientific">Cupriavidus basilensis OR16</name>
    <dbReference type="NCBI Taxonomy" id="1127483"/>
    <lineage>
        <taxon>Bacteria</taxon>
        <taxon>Pseudomonadati</taxon>
        <taxon>Pseudomonadota</taxon>
        <taxon>Betaproteobacteria</taxon>
        <taxon>Burkholderiales</taxon>
        <taxon>Burkholderiaceae</taxon>
        <taxon>Cupriavidus</taxon>
    </lineage>
</organism>
<dbReference type="SUPFAM" id="SSF161098">
    <property type="entry name" value="MetI-like"/>
    <property type="match status" value="2"/>
</dbReference>
<feature type="transmembrane region" description="Helical" evidence="7">
    <location>
        <begin position="133"/>
        <end position="156"/>
    </location>
</feature>
<evidence type="ECO:0000313" key="10">
    <source>
        <dbReference type="Proteomes" id="UP000005808"/>
    </source>
</evidence>
<accession>H1SFQ5</accession>
<comment type="subcellular location">
    <subcellularLocation>
        <location evidence="1 7">Cell membrane</location>
        <topology evidence="1 7">Multi-pass membrane protein</topology>
    </subcellularLocation>
</comment>
<feature type="transmembrane region" description="Helical" evidence="7">
    <location>
        <begin position="491"/>
        <end position="511"/>
    </location>
</feature>